<keyword evidence="1" id="KW-1133">Transmembrane helix</keyword>
<reference evidence="2" key="2">
    <citation type="journal article" date="2015" name="Data Brief">
        <title>Shoot transcriptome of the giant reed, Arundo donax.</title>
        <authorList>
            <person name="Barrero R.A."/>
            <person name="Guerrero F.D."/>
            <person name="Moolhuijzen P."/>
            <person name="Goolsby J.A."/>
            <person name="Tidwell J."/>
            <person name="Bellgard S.E."/>
            <person name="Bellgard M.I."/>
        </authorList>
    </citation>
    <scope>NUCLEOTIDE SEQUENCE</scope>
    <source>
        <tissue evidence="2">Shoot tissue taken approximately 20 cm above the soil surface</tissue>
    </source>
</reference>
<feature type="transmembrane region" description="Helical" evidence="1">
    <location>
        <begin position="12"/>
        <end position="37"/>
    </location>
</feature>
<name>A0A0A8YCF8_ARUDO</name>
<proteinExistence type="predicted"/>
<keyword evidence="1" id="KW-0812">Transmembrane</keyword>
<accession>A0A0A8YCF8</accession>
<protein>
    <submittedName>
        <fullName evidence="2">Uncharacterized protein</fullName>
    </submittedName>
</protein>
<evidence type="ECO:0000256" key="1">
    <source>
        <dbReference type="SAM" id="Phobius"/>
    </source>
</evidence>
<organism evidence="2">
    <name type="scientific">Arundo donax</name>
    <name type="common">Giant reed</name>
    <name type="synonym">Donax arundinaceus</name>
    <dbReference type="NCBI Taxonomy" id="35708"/>
    <lineage>
        <taxon>Eukaryota</taxon>
        <taxon>Viridiplantae</taxon>
        <taxon>Streptophyta</taxon>
        <taxon>Embryophyta</taxon>
        <taxon>Tracheophyta</taxon>
        <taxon>Spermatophyta</taxon>
        <taxon>Magnoliopsida</taxon>
        <taxon>Liliopsida</taxon>
        <taxon>Poales</taxon>
        <taxon>Poaceae</taxon>
        <taxon>PACMAD clade</taxon>
        <taxon>Arundinoideae</taxon>
        <taxon>Arundineae</taxon>
        <taxon>Arundo</taxon>
    </lineage>
</organism>
<evidence type="ECO:0000313" key="2">
    <source>
        <dbReference type="EMBL" id="JAD23661.1"/>
    </source>
</evidence>
<keyword evidence="1" id="KW-0472">Membrane</keyword>
<reference evidence="2" key="1">
    <citation type="submission" date="2014-09" db="EMBL/GenBank/DDBJ databases">
        <authorList>
            <person name="Magalhaes I.L.F."/>
            <person name="Oliveira U."/>
            <person name="Santos F.R."/>
            <person name="Vidigal T.H.D.A."/>
            <person name="Brescovit A.D."/>
            <person name="Santos A.J."/>
        </authorList>
    </citation>
    <scope>NUCLEOTIDE SEQUENCE</scope>
    <source>
        <tissue evidence="2">Shoot tissue taken approximately 20 cm above the soil surface</tissue>
    </source>
</reference>
<sequence length="47" mass="5901">MYISKYLFAKKVAAYSCQFVLDFLNRIIYLFFVHFSFWTNYVYSYCW</sequence>
<dbReference type="EMBL" id="GBRH01274234">
    <property type="protein sequence ID" value="JAD23661.1"/>
    <property type="molecule type" value="Transcribed_RNA"/>
</dbReference>
<dbReference type="AlphaFoldDB" id="A0A0A8YCF8"/>